<proteinExistence type="predicted"/>
<accession>A0A2P8D706</accession>
<protein>
    <recommendedName>
        <fullName evidence="3">DUF8094 domain-containing protein</fullName>
    </recommendedName>
</protein>
<dbReference type="AlphaFoldDB" id="A0A2P8D706"/>
<feature type="region of interest" description="Disordered" evidence="1">
    <location>
        <begin position="199"/>
        <end position="310"/>
    </location>
</feature>
<dbReference type="InterPro" id="IPR058407">
    <property type="entry name" value="DUF8094"/>
</dbReference>
<keyword evidence="2" id="KW-0472">Membrane</keyword>
<feature type="transmembrane region" description="Helical" evidence="2">
    <location>
        <begin position="172"/>
        <end position="195"/>
    </location>
</feature>
<evidence type="ECO:0000313" key="5">
    <source>
        <dbReference type="Proteomes" id="UP000243528"/>
    </source>
</evidence>
<sequence>MRTVFGVVLIVLGLPVLLAGAGAAVYTGPDDTVPVVDETIDSDASVLSTTHSVFEVTGPTLHVSAGADDAETFVGVAHPVHVDSYLDSVAQESVTEVGLRGEITRTSVDGEASAPGAAPEGLGWWQQSASGSGEQSISFELTERPLRLVVTQPTPGGPLAVDVAVGAEIGGLFVTAVLVGVLGLVLIAGGVVLLVSARRRRRRRDTTDTTDDTTDETAGDTGQDTTAAETGDEAAEPATTRATATGGSLTVVPPGQDGDEAPAPAPEPSGDATPDDERPGAEADGDVIPLHGPRPGPPAPPPPEPPKPTARVSVLAGLLGTGVLVTGCAQVPEQIDNGDRVMSVQAITGDGADEFFAHYTEANNTANAERDRELLATIETGTLLETSRFSYEEQETQGEEPWEPFTVTPSSVAAPRLTEYPLWSFVTTESDDGDGTSWYYLTRADAATPWRARLAVHPESDVDVPAPSIADGAAVVADDEAAEQGMAVLDELAAFAETGTEPEGVDLANAGGVSRLPEHGLQLDDAPAGFGTFDRSCTVRNTDHVRWLTTEFGVMTLASIECTQTMNANTGYRVTIDGDGLGTIPGGAEIVGSSITQSVSFILSVDSDGRATVVGGRMRPTSMSYTEG</sequence>
<dbReference type="EMBL" id="PYGE01000031">
    <property type="protein sequence ID" value="PSK92988.1"/>
    <property type="molecule type" value="Genomic_DNA"/>
</dbReference>
<feature type="compositionally biased region" description="Acidic residues" evidence="1">
    <location>
        <begin position="208"/>
        <end position="218"/>
    </location>
</feature>
<keyword evidence="2" id="KW-1133">Transmembrane helix</keyword>
<organism evidence="4 5">
    <name type="scientific">Haloactinopolyspora alba</name>
    <dbReference type="NCBI Taxonomy" id="648780"/>
    <lineage>
        <taxon>Bacteria</taxon>
        <taxon>Bacillati</taxon>
        <taxon>Actinomycetota</taxon>
        <taxon>Actinomycetes</taxon>
        <taxon>Jiangellales</taxon>
        <taxon>Jiangellaceae</taxon>
        <taxon>Haloactinopolyspora</taxon>
    </lineage>
</organism>
<dbReference type="Proteomes" id="UP000243528">
    <property type="component" value="Unassembled WGS sequence"/>
</dbReference>
<evidence type="ECO:0000259" key="3">
    <source>
        <dbReference type="Pfam" id="PF26366"/>
    </source>
</evidence>
<gene>
    <name evidence="4" type="ORF">CLV30_13114</name>
</gene>
<keyword evidence="5" id="KW-1185">Reference proteome</keyword>
<dbReference type="RefSeq" id="WP_165358737.1">
    <property type="nucleotide sequence ID" value="NZ_PYGE01000031.1"/>
</dbReference>
<evidence type="ECO:0000313" key="4">
    <source>
        <dbReference type="EMBL" id="PSK92988.1"/>
    </source>
</evidence>
<dbReference type="Pfam" id="PF26366">
    <property type="entry name" value="DUF8094"/>
    <property type="match status" value="1"/>
</dbReference>
<feature type="compositionally biased region" description="Low complexity" evidence="1">
    <location>
        <begin position="110"/>
        <end position="123"/>
    </location>
</feature>
<keyword evidence="2" id="KW-0812">Transmembrane</keyword>
<feature type="compositionally biased region" description="Low complexity" evidence="1">
    <location>
        <begin position="236"/>
        <end position="245"/>
    </location>
</feature>
<comment type="caution">
    <text evidence="4">The sequence shown here is derived from an EMBL/GenBank/DDBJ whole genome shotgun (WGS) entry which is preliminary data.</text>
</comment>
<evidence type="ECO:0000256" key="2">
    <source>
        <dbReference type="SAM" id="Phobius"/>
    </source>
</evidence>
<feature type="region of interest" description="Disordered" evidence="1">
    <location>
        <begin position="109"/>
        <end position="129"/>
    </location>
</feature>
<feature type="compositionally biased region" description="Low complexity" evidence="1">
    <location>
        <begin position="219"/>
        <end position="229"/>
    </location>
</feature>
<feature type="domain" description="DUF8094" evidence="3">
    <location>
        <begin position="344"/>
        <end position="504"/>
    </location>
</feature>
<evidence type="ECO:0000256" key="1">
    <source>
        <dbReference type="SAM" id="MobiDB-lite"/>
    </source>
</evidence>
<feature type="compositionally biased region" description="Pro residues" evidence="1">
    <location>
        <begin position="292"/>
        <end position="308"/>
    </location>
</feature>
<name>A0A2P8D706_9ACTN</name>
<reference evidence="4 5" key="1">
    <citation type="submission" date="2018-03" db="EMBL/GenBank/DDBJ databases">
        <title>Genomic Encyclopedia of Archaeal and Bacterial Type Strains, Phase II (KMG-II): from individual species to whole genera.</title>
        <authorList>
            <person name="Goeker M."/>
        </authorList>
    </citation>
    <scope>NUCLEOTIDE SEQUENCE [LARGE SCALE GENOMIC DNA]</scope>
    <source>
        <strain evidence="4 5">DSM 45211</strain>
    </source>
</reference>